<dbReference type="AlphaFoldDB" id="A0A5M4B117"/>
<dbReference type="OrthoDB" id="978723at2"/>
<feature type="compositionally biased region" description="Polar residues" evidence="1">
    <location>
        <begin position="251"/>
        <end position="268"/>
    </location>
</feature>
<feature type="chain" id="PRO_5024462035" evidence="2">
    <location>
        <begin position="22"/>
        <end position="304"/>
    </location>
</feature>
<evidence type="ECO:0000256" key="1">
    <source>
        <dbReference type="SAM" id="MobiDB-lite"/>
    </source>
</evidence>
<feature type="region of interest" description="Disordered" evidence="1">
    <location>
        <begin position="243"/>
        <end position="268"/>
    </location>
</feature>
<reference evidence="3 4" key="1">
    <citation type="submission" date="2019-10" db="EMBL/GenBank/DDBJ databases">
        <title>Prolixibacter strains distinguished by the presence of nitrate reductase genes were adept at nitrate-dependent anaerobic corrosion of metallic iron and carbon steel.</title>
        <authorList>
            <person name="Iino T."/>
            <person name="Shono N."/>
            <person name="Ito K."/>
            <person name="Nakamura R."/>
            <person name="Sueoka K."/>
            <person name="Harayama S."/>
            <person name="Ohkuma M."/>
        </authorList>
    </citation>
    <scope>NUCLEOTIDE SEQUENCE [LARGE SCALE GENOMIC DNA]</scope>
    <source>
        <strain evidence="3 4">JCM 13498</strain>
    </source>
</reference>
<organism evidence="3 4">
    <name type="scientific">Prolixibacter bellariivorans</name>
    <dbReference type="NCBI Taxonomy" id="314319"/>
    <lineage>
        <taxon>Bacteria</taxon>
        <taxon>Pseudomonadati</taxon>
        <taxon>Bacteroidota</taxon>
        <taxon>Bacteroidia</taxon>
        <taxon>Marinilabiliales</taxon>
        <taxon>Prolixibacteraceae</taxon>
        <taxon>Prolixibacter</taxon>
    </lineage>
</organism>
<accession>A0A5M4B117</accession>
<dbReference type="Proteomes" id="UP000391834">
    <property type="component" value="Unassembled WGS sequence"/>
</dbReference>
<protein>
    <submittedName>
        <fullName evidence="3">Uncharacterized protein</fullName>
    </submittedName>
</protein>
<comment type="caution">
    <text evidence="3">The sequence shown here is derived from an EMBL/GenBank/DDBJ whole genome shotgun (WGS) entry which is preliminary data.</text>
</comment>
<name>A0A5M4B117_9BACT</name>
<feature type="signal peptide" evidence="2">
    <location>
        <begin position="1"/>
        <end position="21"/>
    </location>
</feature>
<evidence type="ECO:0000313" key="4">
    <source>
        <dbReference type="Proteomes" id="UP000391834"/>
    </source>
</evidence>
<dbReference type="EMBL" id="BLAX01000001">
    <property type="protein sequence ID" value="GET33859.1"/>
    <property type="molecule type" value="Genomic_DNA"/>
</dbReference>
<evidence type="ECO:0000313" key="3">
    <source>
        <dbReference type="EMBL" id="GET33859.1"/>
    </source>
</evidence>
<gene>
    <name evidence="3" type="ORF">PbJCM13498_27220</name>
</gene>
<proteinExistence type="predicted"/>
<sequence>MKNRAILLIVGLIISSSLAFGQVSKDTVRRDSVYPFRGYFSTEQSWQITKEAYRKQLEAEGLSADKVNQKIQKFEEMKSALIEKIKKQQKLAEKQRQLAEIQRQKAEEQRKEAVAQRQEAEKQRQMSARQREQARVEREKASEQRKLAEIQRQKAGEQRKEAAAQRLKAEAQRKMAEEWRKNVKSLLDENVTLSGKDSKAKSVKLEVAQRNPLFFNVDGEINSGNVLIEIFNPKGQKEGELSLEHHRESGSKTNSGLSDNTSGSLNKIINSPETGDWVVTITPEKSTGHIHISIAQYIKPAIDE</sequence>
<keyword evidence="2" id="KW-0732">Signal</keyword>
<feature type="region of interest" description="Disordered" evidence="1">
    <location>
        <begin position="112"/>
        <end position="162"/>
    </location>
</feature>
<evidence type="ECO:0000256" key="2">
    <source>
        <dbReference type="SAM" id="SignalP"/>
    </source>
</evidence>
<dbReference type="RefSeq" id="WP_025864549.1">
    <property type="nucleotide sequence ID" value="NZ_BLAX01000001.1"/>
</dbReference>
<keyword evidence="4" id="KW-1185">Reference proteome</keyword>